<reference evidence="2" key="1">
    <citation type="journal article" date="2019" name="Int. J. Syst. Evol. Microbiol.">
        <title>The Global Catalogue of Microorganisms (GCM) 10K type strain sequencing project: providing services to taxonomists for standard genome sequencing and annotation.</title>
        <authorList>
            <consortium name="The Broad Institute Genomics Platform"/>
            <consortium name="The Broad Institute Genome Sequencing Center for Infectious Disease"/>
            <person name="Wu L."/>
            <person name="Ma J."/>
        </authorList>
    </citation>
    <scope>NUCLEOTIDE SEQUENCE [LARGE SCALE GENOMIC DNA]</scope>
    <source>
        <strain evidence="2">CCUG 63563</strain>
    </source>
</reference>
<comment type="caution">
    <text evidence="1">The sequence shown here is derived from an EMBL/GenBank/DDBJ whole genome shotgun (WGS) entry which is preliminary data.</text>
</comment>
<sequence>MLQHFKYERMFPNSELPGWIVSFLYEGKKYFANYEQDGSIVWESEKPNNIEQCEKMIHELMLFHVYDN</sequence>
<dbReference type="EMBL" id="JBHTJF010000030">
    <property type="protein sequence ID" value="MFD0943838.1"/>
    <property type="molecule type" value="Genomic_DNA"/>
</dbReference>
<dbReference type="RefSeq" id="WP_381012350.1">
    <property type="nucleotide sequence ID" value="NZ_JBHTJF010000030.1"/>
</dbReference>
<keyword evidence="2" id="KW-1185">Reference proteome</keyword>
<protein>
    <submittedName>
        <fullName evidence="1">DUF5342 family protein</fullName>
    </submittedName>
</protein>
<name>A0ABW3GXM6_9BACL</name>
<proteinExistence type="predicted"/>
<dbReference type="Proteomes" id="UP001596976">
    <property type="component" value="Unassembled WGS sequence"/>
</dbReference>
<evidence type="ECO:0000313" key="2">
    <source>
        <dbReference type="Proteomes" id="UP001596976"/>
    </source>
</evidence>
<gene>
    <name evidence="1" type="ORF">ACFQ0V_08770</name>
</gene>
<dbReference type="Pfam" id="PF17277">
    <property type="entry name" value="DUF5342"/>
    <property type="match status" value="1"/>
</dbReference>
<organism evidence="1 2">
    <name type="scientific">Savagea faecisuis</name>
    <dbReference type="NCBI Taxonomy" id="1274803"/>
    <lineage>
        <taxon>Bacteria</taxon>
        <taxon>Bacillati</taxon>
        <taxon>Bacillota</taxon>
        <taxon>Bacilli</taxon>
        <taxon>Bacillales</taxon>
        <taxon>Caryophanaceae</taxon>
        <taxon>Savagea</taxon>
    </lineage>
</organism>
<evidence type="ECO:0000313" key="1">
    <source>
        <dbReference type="EMBL" id="MFD0943838.1"/>
    </source>
</evidence>
<accession>A0ABW3GXM6</accession>
<dbReference type="InterPro" id="IPR017263">
    <property type="entry name" value="UCP037692"/>
</dbReference>